<dbReference type="Gene3D" id="2.160.20.20">
    <property type="match status" value="1"/>
</dbReference>
<keyword evidence="1" id="KW-0472">Membrane</keyword>
<dbReference type="Pfam" id="PF23960">
    <property type="entry name" value="DUF7289"/>
    <property type="match status" value="1"/>
</dbReference>
<dbReference type="AlphaFoldDB" id="M0PGD5"/>
<evidence type="ECO:0000313" key="4">
    <source>
        <dbReference type="Proteomes" id="UP000011575"/>
    </source>
</evidence>
<evidence type="ECO:0000313" key="3">
    <source>
        <dbReference type="EMBL" id="EMA68958.1"/>
    </source>
</evidence>
<feature type="domain" description="DUF7305" evidence="2">
    <location>
        <begin position="452"/>
        <end position="571"/>
    </location>
</feature>
<dbReference type="InterPro" id="IPR055713">
    <property type="entry name" value="DUF7289"/>
</dbReference>
<dbReference type="STRING" id="1230454.C461_04987"/>
<dbReference type="InterPro" id="IPR012332">
    <property type="entry name" value="Autotransporter_pectin_lyase_C"/>
</dbReference>
<gene>
    <name evidence="3" type="ORF">C461_04987</name>
</gene>
<feature type="transmembrane region" description="Helical" evidence="1">
    <location>
        <begin position="12"/>
        <end position="37"/>
    </location>
</feature>
<dbReference type="Proteomes" id="UP000011575">
    <property type="component" value="Unassembled WGS sequence"/>
</dbReference>
<dbReference type="PATRIC" id="fig|1230454.4.peg.1018"/>
<dbReference type="InterPro" id="IPR055729">
    <property type="entry name" value="DUF7305"/>
</dbReference>
<proteinExistence type="predicted"/>
<name>M0PGD5_9EURY</name>
<organism evidence="3 4">
    <name type="scientific">Halorubrum aidingense JCM 13560</name>
    <dbReference type="NCBI Taxonomy" id="1230454"/>
    <lineage>
        <taxon>Archaea</taxon>
        <taxon>Methanobacteriati</taxon>
        <taxon>Methanobacteriota</taxon>
        <taxon>Stenosarchaea group</taxon>
        <taxon>Halobacteria</taxon>
        <taxon>Halobacteriales</taxon>
        <taxon>Haloferacaceae</taxon>
        <taxon>Halorubrum</taxon>
    </lineage>
</organism>
<sequence length="598" mass="63067">MSGSARAQSEVIGTVLLLGLTIAVVGSTVALGSVALADSQQTADLQRVEGAMTQLDSKASLVAHGESPSQRLQLDLDRTADLRVDDEAGWMRIEVETDDGTTNETVPLGAVVYENGDDTVAYQGGGVWRSNGDGVRMVSPPEFHYRGSGGTETLTLPLVRIEDSRGPLQDSVALTDTGRPPERLFPSANGSNPLLGGNVTVTVGSEYAEAWGRFFESRTSATVTELGDDRVEVRLRTRTIHPTLSTGVSATGRSTFDMGGVDTMYADSFDSAEGTYESQDPRDGASVQTRDEFRLTAGGGGGTDSITIRGDLIAESYNLPGGQTDKLNVTGELREESAIGELAPVSGAITQRIDAVRALDLATNGDVHTGGLEVADGDERVIENDTYVDGGVSVSDGGLLRVTDGATLHVNGDVAVVGSGRIEFDTSGGETNALVEDGLNLSGDGAIAADGDGRANLYVDDAITLRDTASITTANDTHLEIYNTGDIQLDDNVSVAADGDVTSNLWFYSSTDQIDIRGDEGDGIEFTGVFYAPQSDVELEDRMTIKGSFTFRSFSFNDGDIRLHYDESLRELQPFGGDSVPVVSHLHVSTHGVTVSAD</sequence>
<evidence type="ECO:0000256" key="1">
    <source>
        <dbReference type="SAM" id="Phobius"/>
    </source>
</evidence>
<dbReference type="RefSeq" id="WP_007999166.1">
    <property type="nucleotide sequence ID" value="NZ_AOJI01000017.1"/>
</dbReference>
<keyword evidence="4" id="KW-1185">Reference proteome</keyword>
<keyword evidence="1" id="KW-1133">Transmembrane helix</keyword>
<comment type="caution">
    <text evidence="3">The sequence shown here is derived from an EMBL/GenBank/DDBJ whole genome shotgun (WGS) entry which is preliminary data.</text>
</comment>
<keyword evidence="1" id="KW-0812">Transmembrane</keyword>
<dbReference type="OrthoDB" id="148042at2157"/>
<protein>
    <recommendedName>
        <fullName evidence="2">DUF7305 domain-containing protein</fullName>
    </recommendedName>
</protein>
<reference evidence="3 4" key="1">
    <citation type="journal article" date="2014" name="PLoS Genet.">
        <title>Phylogenetically driven sequencing of extremely halophilic archaea reveals strategies for static and dynamic osmo-response.</title>
        <authorList>
            <person name="Becker E.A."/>
            <person name="Seitzer P.M."/>
            <person name="Tritt A."/>
            <person name="Larsen D."/>
            <person name="Krusor M."/>
            <person name="Yao A.I."/>
            <person name="Wu D."/>
            <person name="Madern D."/>
            <person name="Eisen J.A."/>
            <person name="Darling A.E."/>
            <person name="Facciotti M.T."/>
        </authorList>
    </citation>
    <scope>NUCLEOTIDE SEQUENCE [LARGE SCALE GENOMIC DNA]</scope>
    <source>
        <strain evidence="3 4">JCM 13560</strain>
    </source>
</reference>
<accession>M0PGD5</accession>
<dbReference type="Pfam" id="PF23981">
    <property type="entry name" value="DUF7305"/>
    <property type="match status" value="1"/>
</dbReference>
<evidence type="ECO:0000259" key="2">
    <source>
        <dbReference type="Pfam" id="PF23981"/>
    </source>
</evidence>
<dbReference type="EMBL" id="AOJI01000017">
    <property type="protein sequence ID" value="EMA68958.1"/>
    <property type="molecule type" value="Genomic_DNA"/>
</dbReference>